<protein>
    <submittedName>
        <fullName evidence="2">Uncharacterized protein</fullName>
    </submittedName>
</protein>
<name>A0A1Y3G7B0_9PROT</name>
<dbReference type="EMBL" id="JOPG01000022">
    <property type="protein sequence ID" value="OUJ05030.1"/>
    <property type="molecule type" value="Genomic_DNA"/>
</dbReference>
<gene>
    <name evidence="2" type="ORF">HK23_06485</name>
</gene>
<feature type="region of interest" description="Disordered" evidence="1">
    <location>
        <begin position="1"/>
        <end position="26"/>
    </location>
</feature>
<proteinExistence type="predicted"/>
<evidence type="ECO:0000256" key="1">
    <source>
        <dbReference type="SAM" id="MobiDB-lite"/>
    </source>
</evidence>
<comment type="caution">
    <text evidence="2">The sequence shown here is derived from an EMBL/GenBank/DDBJ whole genome shotgun (WGS) entry which is preliminary data.</text>
</comment>
<evidence type="ECO:0000313" key="2">
    <source>
        <dbReference type="EMBL" id="OUJ05030.1"/>
    </source>
</evidence>
<organism evidence="2 3">
    <name type="scientific">Acetobacter malorum</name>
    <dbReference type="NCBI Taxonomy" id="178901"/>
    <lineage>
        <taxon>Bacteria</taxon>
        <taxon>Pseudomonadati</taxon>
        <taxon>Pseudomonadota</taxon>
        <taxon>Alphaproteobacteria</taxon>
        <taxon>Acetobacterales</taxon>
        <taxon>Acetobacteraceae</taxon>
        <taxon>Acetobacter</taxon>
    </lineage>
</organism>
<reference evidence="3" key="1">
    <citation type="submission" date="2014-06" db="EMBL/GenBank/DDBJ databases">
        <authorList>
            <person name="Winans N.J."/>
            <person name="Newell P.D."/>
            <person name="Douglas A.E."/>
        </authorList>
    </citation>
    <scope>NUCLEOTIDE SEQUENCE [LARGE SCALE GENOMIC DNA]</scope>
    <source>
        <strain evidence="3">DsW_057</strain>
    </source>
</reference>
<evidence type="ECO:0000313" key="3">
    <source>
        <dbReference type="Proteomes" id="UP000242683"/>
    </source>
</evidence>
<dbReference type="AlphaFoldDB" id="A0A1Y3G7B0"/>
<sequence>MKETREPTQQESPVKRHTEPNGAAETIHRVKRFTALSGALRAPYAYLTTNTNRKLFQNNALEKITHLSRNALQALVAADTGPAL</sequence>
<accession>A0A1Y3G7B0</accession>
<dbReference type="Proteomes" id="UP000242683">
    <property type="component" value="Unassembled WGS sequence"/>
</dbReference>
<dbReference type="RefSeq" id="WP_086653831.1">
    <property type="nucleotide sequence ID" value="NZ_JOPG01000022.1"/>
</dbReference>
<feature type="compositionally biased region" description="Basic and acidic residues" evidence="1">
    <location>
        <begin position="1"/>
        <end position="19"/>
    </location>
</feature>